<dbReference type="Proteomes" id="UP000254255">
    <property type="component" value="Unassembled WGS sequence"/>
</dbReference>
<evidence type="ECO:0000313" key="2">
    <source>
        <dbReference type="Proteomes" id="UP000254255"/>
    </source>
</evidence>
<evidence type="ECO:0000313" key="1">
    <source>
        <dbReference type="EMBL" id="STN24861.1"/>
    </source>
</evidence>
<name>A0A377F528_ECOLX</name>
<accession>A0A377F528</accession>
<proteinExistence type="predicted"/>
<organism evidence="1 2">
    <name type="scientific">Escherichia coli</name>
    <dbReference type="NCBI Taxonomy" id="562"/>
    <lineage>
        <taxon>Bacteria</taxon>
        <taxon>Pseudomonadati</taxon>
        <taxon>Pseudomonadota</taxon>
        <taxon>Gammaproteobacteria</taxon>
        <taxon>Enterobacterales</taxon>
        <taxon>Enterobacteriaceae</taxon>
        <taxon>Escherichia</taxon>
    </lineage>
</organism>
<protein>
    <submittedName>
        <fullName evidence="1">Uncharacterized protein</fullName>
    </submittedName>
</protein>
<sequence length="75" mass="9114">MTQIKTYRVEYEKVGTMHRVRILVAWVKLSKVNCQKKEFSGMYLYQRVMEKWQRQWLMVLSSVLKISASRLKRNC</sequence>
<dbReference type="EMBL" id="UGET01000005">
    <property type="protein sequence ID" value="STN24861.1"/>
    <property type="molecule type" value="Genomic_DNA"/>
</dbReference>
<dbReference type="AlphaFoldDB" id="A0A377F528"/>
<reference evidence="1 2" key="1">
    <citation type="submission" date="2018-06" db="EMBL/GenBank/DDBJ databases">
        <authorList>
            <consortium name="Pathogen Informatics"/>
            <person name="Doyle S."/>
        </authorList>
    </citation>
    <scope>NUCLEOTIDE SEQUENCE [LARGE SCALE GENOMIC DNA]</scope>
    <source>
        <strain evidence="1 2">NCTC13148</strain>
    </source>
</reference>
<gene>
    <name evidence="1" type="ORF">NCTC13148_05256</name>
</gene>